<feature type="transmembrane region" description="Helical" evidence="10">
    <location>
        <begin position="37"/>
        <end position="54"/>
    </location>
</feature>
<dbReference type="Gene3D" id="3.30.1150.10">
    <property type="match status" value="1"/>
</dbReference>
<keyword evidence="9 10" id="KW-0472">Membrane</keyword>
<dbReference type="STRING" id="1640674.SAMN05216323_105810"/>
<organism evidence="12 13">
    <name type="scientific">Williamwhitmania taraxaci</name>
    <dbReference type="NCBI Taxonomy" id="1640674"/>
    <lineage>
        <taxon>Bacteria</taxon>
        <taxon>Pseudomonadati</taxon>
        <taxon>Bacteroidota</taxon>
        <taxon>Bacteroidia</taxon>
        <taxon>Bacteroidales</taxon>
        <taxon>Williamwhitmaniaceae</taxon>
        <taxon>Williamwhitmania</taxon>
    </lineage>
</organism>
<evidence type="ECO:0000259" key="11">
    <source>
        <dbReference type="PROSITE" id="PS52015"/>
    </source>
</evidence>
<evidence type="ECO:0000313" key="13">
    <source>
        <dbReference type="Proteomes" id="UP000199452"/>
    </source>
</evidence>
<feature type="transmembrane region" description="Helical" evidence="10">
    <location>
        <begin position="182"/>
        <end position="201"/>
    </location>
</feature>
<evidence type="ECO:0000256" key="8">
    <source>
        <dbReference type="ARBA" id="ARBA00022989"/>
    </source>
</evidence>
<dbReference type="PANTHER" id="PTHR33446">
    <property type="entry name" value="PROTEIN TONB-RELATED"/>
    <property type="match status" value="1"/>
</dbReference>
<evidence type="ECO:0000256" key="5">
    <source>
        <dbReference type="ARBA" id="ARBA00022519"/>
    </source>
</evidence>
<evidence type="ECO:0000256" key="4">
    <source>
        <dbReference type="ARBA" id="ARBA00022475"/>
    </source>
</evidence>
<gene>
    <name evidence="12" type="ORF">SAMN05216323_105810</name>
</gene>
<dbReference type="GO" id="GO:0015031">
    <property type="term" value="P:protein transport"/>
    <property type="evidence" value="ECO:0007669"/>
    <property type="project" value="UniProtKB-KW"/>
</dbReference>
<keyword evidence="3" id="KW-0813">Transport</keyword>
<evidence type="ECO:0000256" key="6">
    <source>
        <dbReference type="ARBA" id="ARBA00022692"/>
    </source>
</evidence>
<dbReference type="InterPro" id="IPR051045">
    <property type="entry name" value="TonB-dependent_transducer"/>
</dbReference>
<feature type="transmembrane region" description="Helical" evidence="10">
    <location>
        <begin position="90"/>
        <end position="113"/>
    </location>
</feature>
<dbReference type="CDD" id="cd07341">
    <property type="entry name" value="M56_BlaR1_MecR1_like"/>
    <property type="match status" value="1"/>
</dbReference>
<evidence type="ECO:0000256" key="3">
    <source>
        <dbReference type="ARBA" id="ARBA00022448"/>
    </source>
</evidence>
<keyword evidence="4" id="KW-1003">Cell membrane</keyword>
<reference evidence="12 13" key="1">
    <citation type="submission" date="2016-09" db="EMBL/GenBank/DDBJ databases">
        <authorList>
            <person name="Capua I."/>
            <person name="De Benedictis P."/>
            <person name="Joannis T."/>
            <person name="Lombin L.H."/>
            <person name="Cattoli G."/>
        </authorList>
    </citation>
    <scope>NUCLEOTIDE SEQUENCE [LARGE SCALE GENOMIC DNA]</scope>
    <source>
        <strain evidence="12 13">A7P-90m</strain>
    </source>
</reference>
<evidence type="ECO:0000256" key="9">
    <source>
        <dbReference type="ARBA" id="ARBA00023136"/>
    </source>
</evidence>
<keyword evidence="8 10" id="KW-1133">Transmembrane helix</keyword>
<dbReference type="RefSeq" id="WP_092439855.1">
    <property type="nucleotide sequence ID" value="NZ_FMYP01000058.1"/>
</dbReference>
<proteinExistence type="inferred from homology"/>
<dbReference type="GO" id="GO:0031992">
    <property type="term" value="F:energy transducer activity"/>
    <property type="evidence" value="ECO:0007669"/>
    <property type="project" value="TreeGrafter"/>
</dbReference>
<dbReference type="InterPro" id="IPR037682">
    <property type="entry name" value="TonB_C"/>
</dbReference>
<dbReference type="PANTHER" id="PTHR33446:SF2">
    <property type="entry name" value="PROTEIN TONB"/>
    <property type="match status" value="1"/>
</dbReference>
<evidence type="ECO:0000256" key="7">
    <source>
        <dbReference type="ARBA" id="ARBA00022927"/>
    </source>
</evidence>
<evidence type="ECO:0000256" key="10">
    <source>
        <dbReference type="SAM" id="Phobius"/>
    </source>
</evidence>
<sequence length="435" mass="48412">MEAFAIYLLKSSLFMAAFYMVYTLWLRNETHFSVNRVYLLLSLVTSMGLPFVSIPSYQATAVGKGIATLGNVLLPGVTVIGNAGEGQSSITWLAAIYLVIALGLLAIVFYHIVKVFYKIRKENRSSISIPGVRVVEGDQFDVPFSFFNRVHVPKNQYTEEQLKVVLRHEMVHVQKRHSADVVFAWVVCSVWWVNPFAWMLLRAIREVHEYEADSISKGQGASPAEYIRLMLETAMPGLVPALSTGFNKPLTLKRLAMITKEKSAAMSALKYLLAVPAGLLLVFVFSTSSCSKKEEIKTPEAPASVEALVEKVIVTDTIIPDAKQESKEVFFIVEKMPSFPYHGVAGQAGFEKYISDNVKYPQEAMDKGKQGKVYVSFIVENDGTISNAKIIRAVDKVLDEEALRVVKTAPKWIPGKQRGVNVAVGYTFPIIFKLQ</sequence>
<dbReference type="GO" id="GO:0055085">
    <property type="term" value="P:transmembrane transport"/>
    <property type="evidence" value="ECO:0007669"/>
    <property type="project" value="InterPro"/>
</dbReference>
<dbReference type="Pfam" id="PF03544">
    <property type="entry name" value="TonB_C"/>
    <property type="match status" value="1"/>
</dbReference>
<keyword evidence="6 10" id="KW-0812">Transmembrane</keyword>
<name>A0A1G6Q862_9BACT</name>
<feature type="transmembrane region" description="Helical" evidence="10">
    <location>
        <begin position="7"/>
        <end position="25"/>
    </location>
</feature>
<dbReference type="SUPFAM" id="SSF74653">
    <property type="entry name" value="TolA/TonB C-terminal domain"/>
    <property type="match status" value="1"/>
</dbReference>
<evidence type="ECO:0000313" key="12">
    <source>
        <dbReference type="EMBL" id="SDC87807.1"/>
    </source>
</evidence>
<dbReference type="InterPro" id="IPR006260">
    <property type="entry name" value="TonB/TolA_C"/>
</dbReference>
<dbReference type="GO" id="GO:0098797">
    <property type="term" value="C:plasma membrane protein complex"/>
    <property type="evidence" value="ECO:0007669"/>
    <property type="project" value="TreeGrafter"/>
</dbReference>
<dbReference type="EMBL" id="FMYP01000058">
    <property type="protein sequence ID" value="SDC87807.1"/>
    <property type="molecule type" value="Genomic_DNA"/>
</dbReference>
<keyword evidence="5" id="KW-0997">Cell inner membrane</keyword>
<feature type="transmembrane region" description="Helical" evidence="10">
    <location>
        <begin position="268"/>
        <end position="286"/>
    </location>
</feature>
<evidence type="ECO:0000256" key="2">
    <source>
        <dbReference type="ARBA" id="ARBA00006555"/>
    </source>
</evidence>
<dbReference type="Proteomes" id="UP000199452">
    <property type="component" value="Unassembled WGS sequence"/>
</dbReference>
<protein>
    <submittedName>
        <fullName evidence="12">Outer membrane transport energization protein TonB</fullName>
    </submittedName>
</protein>
<dbReference type="NCBIfam" id="TIGR01352">
    <property type="entry name" value="tonB_Cterm"/>
    <property type="match status" value="1"/>
</dbReference>
<accession>A0A1G6Q862</accession>
<dbReference type="AlphaFoldDB" id="A0A1G6Q862"/>
<feature type="domain" description="TonB C-terminal" evidence="11">
    <location>
        <begin position="345"/>
        <end position="435"/>
    </location>
</feature>
<keyword evidence="7" id="KW-0653">Protein transport</keyword>
<keyword evidence="13" id="KW-1185">Reference proteome</keyword>
<evidence type="ECO:0000256" key="1">
    <source>
        <dbReference type="ARBA" id="ARBA00004383"/>
    </source>
</evidence>
<comment type="subcellular location">
    <subcellularLocation>
        <location evidence="1">Cell inner membrane</location>
        <topology evidence="1">Single-pass membrane protein</topology>
        <orientation evidence="1">Periplasmic side</orientation>
    </subcellularLocation>
</comment>
<dbReference type="OrthoDB" id="9814002at2"/>
<dbReference type="PROSITE" id="PS52015">
    <property type="entry name" value="TONB_CTD"/>
    <property type="match status" value="1"/>
</dbReference>
<comment type="similarity">
    <text evidence="2">Belongs to the TonB family.</text>
</comment>